<evidence type="ECO:0008006" key="9">
    <source>
        <dbReference type="Google" id="ProtNLM"/>
    </source>
</evidence>
<protein>
    <recommendedName>
        <fullName evidence="9">G-protein coupled receptors family 1 profile domain-containing protein</fullName>
    </recommendedName>
</protein>
<dbReference type="Pfam" id="PF10317">
    <property type="entry name" value="7TM_GPCR_Srd"/>
    <property type="match status" value="1"/>
</dbReference>
<keyword evidence="4 6" id="KW-1133">Transmembrane helix</keyword>
<evidence type="ECO:0000313" key="8">
    <source>
        <dbReference type="Proteomes" id="UP001152747"/>
    </source>
</evidence>
<proteinExistence type="inferred from homology"/>
<keyword evidence="5 6" id="KW-0472">Membrane</keyword>
<reference evidence="7" key="1">
    <citation type="submission" date="2022-11" db="EMBL/GenBank/DDBJ databases">
        <authorList>
            <person name="Kikuchi T."/>
        </authorList>
    </citation>
    <scope>NUCLEOTIDE SEQUENCE</scope>
    <source>
        <strain evidence="7">PS1010</strain>
    </source>
</reference>
<sequence length="256" mass="28814">MVLFGQFRVLPYSTGLAILSPGYCKFFGRDVCFIGYQVYNGATMAVGIGISNTVVFRYLLLSRVVGTRGVFLMISVSYIFPLALVILPLTTTWDFETVQVFTKIEHSTYNLSIYEPFPGFVDVSNFQFILATTLLGIGVYGCPLASFVLTQRTLQKIRRLENISQNTRKQFQVLIHGLSLQTLLPIFAYIPVFTCYMISQNLGVEILIFEHLIVGAASSPALFDPFISFYCIVPYRNAIIKIFRTKRNIISVKSTS</sequence>
<evidence type="ECO:0000256" key="4">
    <source>
        <dbReference type="ARBA" id="ARBA00022989"/>
    </source>
</evidence>
<dbReference type="PANTHER" id="PTHR22945:SF89">
    <property type="entry name" value="SERPENTINE RECEPTOR, CLASS D (DELTA)-RELATED"/>
    <property type="match status" value="1"/>
</dbReference>
<evidence type="ECO:0000256" key="3">
    <source>
        <dbReference type="ARBA" id="ARBA00022692"/>
    </source>
</evidence>
<comment type="similarity">
    <text evidence="2">Belongs to the nematode receptor-like protein srd family.</text>
</comment>
<feature type="transmembrane region" description="Helical" evidence="6">
    <location>
        <begin position="171"/>
        <end position="192"/>
    </location>
</feature>
<keyword evidence="3 6" id="KW-0812">Transmembrane</keyword>
<dbReference type="InterPro" id="IPR019421">
    <property type="entry name" value="7TM_GPCR_serpentine_rcpt_Srd"/>
</dbReference>
<evidence type="ECO:0000256" key="2">
    <source>
        <dbReference type="ARBA" id="ARBA00009166"/>
    </source>
</evidence>
<dbReference type="EMBL" id="CANHGI010000002">
    <property type="protein sequence ID" value="CAI5442045.1"/>
    <property type="molecule type" value="Genomic_DNA"/>
</dbReference>
<name>A0A9P1MZ48_9PELO</name>
<dbReference type="SUPFAM" id="SSF81321">
    <property type="entry name" value="Family A G protein-coupled receptor-like"/>
    <property type="match status" value="1"/>
</dbReference>
<feature type="transmembrane region" description="Helical" evidence="6">
    <location>
        <begin position="70"/>
        <end position="89"/>
    </location>
</feature>
<dbReference type="OrthoDB" id="5785156at2759"/>
<keyword evidence="8" id="KW-1185">Reference proteome</keyword>
<feature type="transmembrane region" description="Helical" evidence="6">
    <location>
        <begin position="38"/>
        <end position="58"/>
    </location>
</feature>
<gene>
    <name evidence="7" type="ORF">CAMP_LOCUS4682</name>
</gene>
<organism evidence="7 8">
    <name type="scientific">Caenorhabditis angaria</name>
    <dbReference type="NCBI Taxonomy" id="860376"/>
    <lineage>
        <taxon>Eukaryota</taxon>
        <taxon>Metazoa</taxon>
        <taxon>Ecdysozoa</taxon>
        <taxon>Nematoda</taxon>
        <taxon>Chromadorea</taxon>
        <taxon>Rhabditida</taxon>
        <taxon>Rhabditina</taxon>
        <taxon>Rhabditomorpha</taxon>
        <taxon>Rhabditoidea</taxon>
        <taxon>Rhabditidae</taxon>
        <taxon>Peloderinae</taxon>
        <taxon>Caenorhabditis</taxon>
    </lineage>
</organism>
<evidence type="ECO:0000313" key="7">
    <source>
        <dbReference type="EMBL" id="CAI5442045.1"/>
    </source>
</evidence>
<comment type="subcellular location">
    <subcellularLocation>
        <location evidence="1">Membrane</location>
        <topology evidence="1">Multi-pass membrane protein</topology>
    </subcellularLocation>
</comment>
<evidence type="ECO:0000256" key="6">
    <source>
        <dbReference type="SAM" id="Phobius"/>
    </source>
</evidence>
<accession>A0A9P1MZ48</accession>
<comment type="caution">
    <text evidence="7">The sequence shown here is derived from an EMBL/GenBank/DDBJ whole genome shotgun (WGS) entry which is preliminary data.</text>
</comment>
<dbReference type="PANTHER" id="PTHR22945">
    <property type="entry name" value="SERPENTINE RECEPTOR, CLASS D DELTA"/>
    <property type="match status" value="1"/>
</dbReference>
<dbReference type="Proteomes" id="UP001152747">
    <property type="component" value="Unassembled WGS sequence"/>
</dbReference>
<evidence type="ECO:0000256" key="1">
    <source>
        <dbReference type="ARBA" id="ARBA00004141"/>
    </source>
</evidence>
<evidence type="ECO:0000256" key="5">
    <source>
        <dbReference type="ARBA" id="ARBA00023136"/>
    </source>
</evidence>
<dbReference type="AlphaFoldDB" id="A0A9P1MZ48"/>
<feature type="transmembrane region" description="Helical" evidence="6">
    <location>
        <begin position="212"/>
        <end position="233"/>
    </location>
</feature>
<dbReference type="InterPro" id="IPR050920">
    <property type="entry name" value="Nematode_rcpt-like_delta"/>
</dbReference>
<feature type="transmembrane region" description="Helical" evidence="6">
    <location>
        <begin position="126"/>
        <end position="150"/>
    </location>
</feature>
<dbReference type="GO" id="GO:0016020">
    <property type="term" value="C:membrane"/>
    <property type="evidence" value="ECO:0007669"/>
    <property type="project" value="UniProtKB-SubCell"/>
</dbReference>